<feature type="domain" description="Ketosynthase family 3 (KS3)" evidence="6">
    <location>
        <begin position="68"/>
        <end position="493"/>
    </location>
</feature>
<feature type="region of interest" description="Disordered" evidence="5">
    <location>
        <begin position="1"/>
        <end position="40"/>
    </location>
</feature>
<dbReference type="InterPro" id="IPR014030">
    <property type="entry name" value="Ketoacyl_synth_N"/>
</dbReference>
<dbReference type="Gene3D" id="3.10.129.110">
    <property type="entry name" value="Polyketide synthase dehydratase"/>
    <property type="match status" value="1"/>
</dbReference>
<dbReference type="PROSITE" id="PS52019">
    <property type="entry name" value="PKS_MFAS_DH"/>
    <property type="match status" value="1"/>
</dbReference>
<dbReference type="Pfam" id="PF00698">
    <property type="entry name" value="Acyl_transf_1"/>
    <property type="match status" value="1"/>
</dbReference>
<dbReference type="InterPro" id="IPR014043">
    <property type="entry name" value="Acyl_transferase_dom"/>
</dbReference>
<feature type="domain" description="PKS/mFAS DH" evidence="7">
    <location>
        <begin position="990"/>
        <end position="1052"/>
    </location>
</feature>
<keyword evidence="1" id="KW-0596">Phosphopantetheine</keyword>
<dbReference type="InterPro" id="IPR016035">
    <property type="entry name" value="Acyl_Trfase/lysoPLipase"/>
</dbReference>
<protein>
    <recommendedName>
        <fullName evidence="10">Polyketide synthase</fullName>
    </recommendedName>
</protein>
<dbReference type="Pfam" id="PF00109">
    <property type="entry name" value="ketoacyl-synt"/>
    <property type="match status" value="1"/>
</dbReference>
<dbReference type="Gene3D" id="3.40.47.10">
    <property type="match status" value="1"/>
</dbReference>
<name>A0ABR4B0M8_9LECA</name>
<dbReference type="PROSITE" id="PS00606">
    <property type="entry name" value="KS3_1"/>
    <property type="match status" value="1"/>
</dbReference>
<dbReference type="InterPro" id="IPR049900">
    <property type="entry name" value="PKS_mFAS_DH"/>
</dbReference>
<gene>
    <name evidence="8" type="ORF">ABVK25_009160</name>
</gene>
<dbReference type="PANTHER" id="PTHR43775">
    <property type="entry name" value="FATTY ACID SYNTHASE"/>
    <property type="match status" value="1"/>
</dbReference>
<comment type="caution">
    <text evidence="8">The sequence shown here is derived from an EMBL/GenBank/DDBJ whole genome shotgun (WGS) entry which is preliminary data.</text>
</comment>
<feature type="compositionally biased region" description="Low complexity" evidence="5">
    <location>
        <begin position="28"/>
        <end position="40"/>
    </location>
</feature>
<dbReference type="SUPFAM" id="SSF55048">
    <property type="entry name" value="Probable ACP-binding domain of malonyl-CoA ACP transacylase"/>
    <property type="match status" value="1"/>
</dbReference>
<evidence type="ECO:0000256" key="5">
    <source>
        <dbReference type="SAM" id="MobiDB-lite"/>
    </source>
</evidence>
<dbReference type="SMART" id="SM00825">
    <property type="entry name" value="PKS_KS"/>
    <property type="match status" value="1"/>
</dbReference>
<evidence type="ECO:0000259" key="7">
    <source>
        <dbReference type="PROSITE" id="PS52019"/>
    </source>
</evidence>
<evidence type="ECO:0000313" key="9">
    <source>
        <dbReference type="Proteomes" id="UP001590951"/>
    </source>
</evidence>
<dbReference type="SUPFAM" id="SSF53901">
    <property type="entry name" value="Thiolase-like"/>
    <property type="match status" value="1"/>
</dbReference>
<dbReference type="InterPro" id="IPR049552">
    <property type="entry name" value="PKS_DH_N"/>
</dbReference>
<dbReference type="InterPro" id="IPR016039">
    <property type="entry name" value="Thiolase-like"/>
</dbReference>
<keyword evidence="3" id="KW-0808">Transferase</keyword>
<dbReference type="InterPro" id="IPR050091">
    <property type="entry name" value="PKS_NRPS_Biosynth_Enz"/>
</dbReference>
<dbReference type="Gene3D" id="3.30.70.3290">
    <property type="match status" value="1"/>
</dbReference>
<comment type="caution">
    <text evidence="4">Lacks conserved residue(s) required for the propagation of feature annotation.</text>
</comment>
<dbReference type="InterPro" id="IPR014031">
    <property type="entry name" value="Ketoacyl_synth_C"/>
</dbReference>
<sequence>MNGFNSPVVNGSETPYTNEFHAPSTNESVSPNVNGSSSPVRKGVLKIDELRSLPINGCLQDDAYGNKSAPTAIVGMSCRLPGDVSNLQKFWEMCCRGRNPWSKIPRERFNIQAYHHPDPNQIGCTNTEGAHFLREDISLFDAPFFNCTAQEANSMDPKQRILLECVYEALENSGIPKQSVFGGRVGVFVGSSFNDYELNNVRDLDTSPMFQATGCHPALLSNRISYYFNLKGPSITIDTACSSSLVALHQACQSLRAGECSMAIVAACHLNILPDFFVTMSMSRLFSEAGRSYSFDHRAVSGYGRGEGAGCIILKNVKDAEKAGDVIRALVANSGVNQDGKTNGIPTPNGASQVELMRAVFKDVGLDPRKTGFVEAHGTGTKVGDPIEDEALHEVFGEGRTKKHPILVGNVKSNIGHLECASGVVAIIKAAMTLERGFILPNANFVKPNPNIPFAQWNMKIPNAQLVWPKGKRYASVNNFGFGGTNAHVVLEKTPFSLTVAGQTTMNHLAGESSDTLRLYVLSAFDELALKERIKQLGIYLQQRLELFEKRMAPDLAYTLAQRRSLLPWKVCIVARSLAEVVEATTESKLITQRHVEPPRIGFVFTGQGAQWHAMGRELMNTYPVFRSTMEETDRCLKRLGAKFSLLEELSKSPKDSILGHSSISQPACTAVQIALTDLLDSWHVRPSAVVGHSSGEIAAAYAARILSLGDCMAITYYRGYVVGSLKTRFPNLTGAMLAVEGSEDEIRELIKTLQTGQATIACVNSPMSITVSGDEQAILELQAIMEQRGIFNRRLRVDVGYHSHHMRLVEQDYLSRMHKIQPRKLANAEFHSSLKGCYVEAAALQPSYWVENLTSTVRFSQAVQSMCKPQDKGDNLDTSINMLVEVGPHSALEGPIKQILKAQKIAEKIPYAPTLLRNKDARRTMLQLASTLFVKGCDLDFANINFPDHKDRMPFLLTDLPSYPWRHDTAYWHESRVANNHRFRMFPRNDLIGTMAEISNDIEPVWRHVFRADNLPWLRDHKLNSAILYPMAGYICMALEGRGAASSVSRC</sequence>
<dbReference type="InterPro" id="IPR018201">
    <property type="entry name" value="Ketoacyl_synth_AS"/>
</dbReference>
<reference evidence="8 9" key="1">
    <citation type="submission" date="2024-09" db="EMBL/GenBank/DDBJ databases">
        <title>Rethinking Asexuality: The Enigmatic Case of Functional Sexual Genes in Lepraria (Stereocaulaceae).</title>
        <authorList>
            <person name="Doellman M."/>
            <person name="Sun Y."/>
            <person name="Barcenas-Pena A."/>
            <person name="Lumbsch H.T."/>
            <person name="Grewe F."/>
        </authorList>
    </citation>
    <scope>NUCLEOTIDE SEQUENCE [LARGE SCALE GENOMIC DNA]</scope>
    <source>
        <strain evidence="8 9">Grewe 0041</strain>
    </source>
</reference>
<dbReference type="PROSITE" id="PS52004">
    <property type="entry name" value="KS3_2"/>
    <property type="match status" value="1"/>
</dbReference>
<feature type="compositionally biased region" description="Polar residues" evidence="5">
    <location>
        <begin position="1"/>
        <end position="27"/>
    </location>
</feature>
<evidence type="ECO:0000256" key="2">
    <source>
        <dbReference type="ARBA" id="ARBA00022553"/>
    </source>
</evidence>
<keyword evidence="2" id="KW-0597">Phosphoprotein</keyword>
<keyword evidence="9" id="KW-1185">Reference proteome</keyword>
<dbReference type="InterPro" id="IPR032821">
    <property type="entry name" value="PKS_assoc"/>
</dbReference>
<dbReference type="EMBL" id="JBHFEH010000046">
    <property type="protein sequence ID" value="KAL2050491.1"/>
    <property type="molecule type" value="Genomic_DNA"/>
</dbReference>
<evidence type="ECO:0000256" key="1">
    <source>
        <dbReference type="ARBA" id="ARBA00022450"/>
    </source>
</evidence>
<evidence type="ECO:0008006" key="10">
    <source>
        <dbReference type="Google" id="ProtNLM"/>
    </source>
</evidence>
<dbReference type="PANTHER" id="PTHR43775:SF13">
    <property type="entry name" value="POLYKETIDE SYNTHASE 1"/>
    <property type="match status" value="1"/>
</dbReference>
<dbReference type="InterPro" id="IPR001227">
    <property type="entry name" value="Ac_transferase_dom_sf"/>
</dbReference>
<evidence type="ECO:0000259" key="6">
    <source>
        <dbReference type="PROSITE" id="PS52004"/>
    </source>
</evidence>
<evidence type="ECO:0000256" key="4">
    <source>
        <dbReference type="PROSITE-ProRule" id="PRU01363"/>
    </source>
</evidence>
<dbReference type="Proteomes" id="UP001590951">
    <property type="component" value="Unassembled WGS sequence"/>
</dbReference>
<dbReference type="Pfam" id="PF02801">
    <property type="entry name" value="Ketoacyl-synt_C"/>
    <property type="match status" value="1"/>
</dbReference>
<dbReference type="SMART" id="SM00827">
    <property type="entry name" value="PKS_AT"/>
    <property type="match status" value="1"/>
</dbReference>
<organism evidence="8 9">
    <name type="scientific">Lepraria finkii</name>
    <dbReference type="NCBI Taxonomy" id="1340010"/>
    <lineage>
        <taxon>Eukaryota</taxon>
        <taxon>Fungi</taxon>
        <taxon>Dikarya</taxon>
        <taxon>Ascomycota</taxon>
        <taxon>Pezizomycotina</taxon>
        <taxon>Lecanoromycetes</taxon>
        <taxon>OSLEUM clade</taxon>
        <taxon>Lecanoromycetidae</taxon>
        <taxon>Lecanorales</taxon>
        <taxon>Lecanorineae</taxon>
        <taxon>Stereocaulaceae</taxon>
        <taxon>Lepraria</taxon>
    </lineage>
</organism>
<evidence type="ECO:0000313" key="8">
    <source>
        <dbReference type="EMBL" id="KAL2050491.1"/>
    </source>
</evidence>
<accession>A0ABR4B0M8</accession>
<dbReference type="Gene3D" id="3.40.366.10">
    <property type="entry name" value="Malonyl-Coenzyme A Acyl Carrier Protein, domain 2"/>
    <property type="match status" value="1"/>
</dbReference>
<dbReference type="CDD" id="cd00833">
    <property type="entry name" value="PKS"/>
    <property type="match status" value="1"/>
</dbReference>
<proteinExistence type="predicted"/>
<dbReference type="InterPro" id="IPR016036">
    <property type="entry name" value="Malonyl_transacylase_ACP-bd"/>
</dbReference>
<evidence type="ECO:0000256" key="3">
    <source>
        <dbReference type="ARBA" id="ARBA00022679"/>
    </source>
</evidence>
<dbReference type="Pfam" id="PF21089">
    <property type="entry name" value="PKS_DH_N"/>
    <property type="match status" value="1"/>
</dbReference>
<dbReference type="InterPro" id="IPR020841">
    <property type="entry name" value="PKS_Beta-ketoAc_synthase_dom"/>
</dbReference>
<dbReference type="SUPFAM" id="SSF52151">
    <property type="entry name" value="FabD/lysophospholipase-like"/>
    <property type="match status" value="1"/>
</dbReference>
<dbReference type="Pfam" id="PF16197">
    <property type="entry name" value="KAsynt_C_assoc"/>
    <property type="match status" value="1"/>
</dbReference>
<dbReference type="InterPro" id="IPR042104">
    <property type="entry name" value="PKS_dehydratase_sf"/>
</dbReference>